<evidence type="ECO:0000259" key="3">
    <source>
        <dbReference type="PROSITE" id="PS51388"/>
    </source>
</evidence>
<dbReference type="GO" id="GO:0005739">
    <property type="term" value="C:mitochondrion"/>
    <property type="evidence" value="ECO:0007669"/>
    <property type="project" value="TreeGrafter"/>
</dbReference>
<dbReference type="CDD" id="cd08771">
    <property type="entry name" value="DLP_1"/>
    <property type="match status" value="1"/>
</dbReference>
<dbReference type="GO" id="GO:0005525">
    <property type="term" value="F:GTP binding"/>
    <property type="evidence" value="ECO:0007669"/>
    <property type="project" value="InterPro"/>
</dbReference>
<dbReference type="InterPro" id="IPR045063">
    <property type="entry name" value="Dynamin_N"/>
</dbReference>
<dbReference type="Proteomes" id="UP000799429">
    <property type="component" value="Unassembled WGS sequence"/>
</dbReference>
<dbReference type="GO" id="GO:0000266">
    <property type="term" value="P:mitochondrial fission"/>
    <property type="evidence" value="ECO:0007669"/>
    <property type="project" value="TreeGrafter"/>
</dbReference>
<dbReference type="PROSITE" id="PS51388">
    <property type="entry name" value="GED"/>
    <property type="match status" value="1"/>
</dbReference>
<keyword evidence="6" id="KW-1185">Reference proteome</keyword>
<dbReference type="PANTHER" id="PTHR11566">
    <property type="entry name" value="DYNAMIN"/>
    <property type="match status" value="1"/>
</dbReference>
<dbReference type="InterPro" id="IPR030381">
    <property type="entry name" value="G_DYNAMIN_dom"/>
</dbReference>
<dbReference type="Pfam" id="PF00350">
    <property type="entry name" value="Dynamin_N"/>
    <property type="match status" value="1"/>
</dbReference>
<dbReference type="InterPro" id="IPR027417">
    <property type="entry name" value="P-loop_NTPase"/>
</dbReference>
<dbReference type="InterPro" id="IPR022812">
    <property type="entry name" value="Dynamin"/>
</dbReference>
<dbReference type="OrthoDB" id="415706at2759"/>
<dbReference type="Gene3D" id="1.20.120.1240">
    <property type="entry name" value="Dynamin, middle domain"/>
    <property type="match status" value="1"/>
</dbReference>
<dbReference type="InterPro" id="IPR000375">
    <property type="entry name" value="Dynamin_stalk"/>
</dbReference>
<protein>
    <submittedName>
        <fullName evidence="5">Dynamin GTPase</fullName>
    </submittedName>
</protein>
<dbReference type="InterPro" id="IPR001401">
    <property type="entry name" value="Dynamin_GTPase"/>
</dbReference>
<reference evidence="5" key="1">
    <citation type="journal article" date="2020" name="Stud. Mycol.">
        <title>101 Dothideomycetes genomes: a test case for predicting lifestyles and emergence of pathogens.</title>
        <authorList>
            <person name="Haridas S."/>
            <person name="Albert R."/>
            <person name="Binder M."/>
            <person name="Bloem J."/>
            <person name="Labutti K."/>
            <person name="Salamov A."/>
            <person name="Andreopoulos B."/>
            <person name="Baker S."/>
            <person name="Barry K."/>
            <person name="Bills G."/>
            <person name="Bluhm B."/>
            <person name="Cannon C."/>
            <person name="Castanera R."/>
            <person name="Culley D."/>
            <person name="Daum C."/>
            <person name="Ezra D."/>
            <person name="Gonzalez J."/>
            <person name="Henrissat B."/>
            <person name="Kuo A."/>
            <person name="Liang C."/>
            <person name="Lipzen A."/>
            <person name="Lutzoni F."/>
            <person name="Magnuson J."/>
            <person name="Mondo S."/>
            <person name="Nolan M."/>
            <person name="Ohm R."/>
            <person name="Pangilinan J."/>
            <person name="Park H.-J."/>
            <person name="Ramirez L."/>
            <person name="Alfaro M."/>
            <person name="Sun H."/>
            <person name="Tritt A."/>
            <person name="Yoshinaga Y."/>
            <person name="Zwiers L.-H."/>
            <person name="Turgeon B."/>
            <person name="Goodwin S."/>
            <person name="Spatafora J."/>
            <person name="Crous P."/>
            <person name="Grigoriev I."/>
        </authorList>
    </citation>
    <scope>NUCLEOTIDE SEQUENCE</scope>
    <source>
        <strain evidence="5">CBS 101060</strain>
    </source>
</reference>
<dbReference type="GO" id="GO:0005874">
    <property type="term" value="C:microtubule"/>
    <property type="evidence" value="ECO:0007669"/>
    <property type="project" value="TreeGrafter"/>
</dbReference>
<dbReference type="Gene3D" id="3.40.50.300">
    <property type="entry name" value="P-loop containing nucleotide triphosphate hydrolases"/>
    <property type="match status" value="1"/>
</dbReference>
<dbReference type="PANTHER" id="PTHR11566:SF215">
    <property type="entry name" value="DYNAMIN GTPASE"/>
    <property type="match status" value="1"/>
</dbReference>
<proteinExistence type="predicted"/>
<dbReference type="FunFam" id="3.40.50.300:FF:001425">
    <property type="entry name" value="Dynamin GTPase, putative"/>
    <property type="match status" value="1"/>
</dbReference>
<keyword evidence="2" id="KW-0342">GTP-binding</keyword>
<dbReference type="Pfam" id="PF01031">
    <property type="entry name" value="Dynamin_M"/>
    <property type="match status" value="1"/>
</dbReference>
<keyword evidence="1" id="KW-0547">Nucleotide-binding</keyword>
<dbReference type="InterPro" id="IPR020850">
    <property type="entry name" value="GED_dom"/>
</dbReference>
<dbReference type="GO" id="GO:0016020">
    <property type="term" value="C:membrane"/>
    <property type="evidence" value="ECO:0007669"/>
    <property type="project" value="TreeGrafter"/>
</dbReference>
<feature type="domain" description="Dynamin-type G" evidence="4">
    <location>
        <begin position="32"/>
        <end position="326"/>
    </location>
</feature>
<name>A0A9P4S106_9PEZI</name>
<dbReference type="SUPFAM" id="SSF52540">
    <property type="entry name" value="P-loop containing nucleoside triphosphate hydrolases"/>
    <property type="match status" value="1"/>
</dbReference>
<dbReference type="GO" id="GO:0003924">
    <property type="term" value="F:GTPase activity"/>
    <property type="evidence" value="ECO:0007669"/>
    <property type="project" value="InterPro"/>
</dbReference>
<dbReference type="GO" id="GO:0008017">
    <property type="term" value="F:microtubule binding"/>
    <property type="evidence" value="ECO:0007669"/>
    <property type="project" value="TreeGrafter"/>
</dbReference>
<evidence type="ECO:0000313" key="5">
    <source>
        <dbReference type="EMBL" id="KAF2834154.1"/>
    </source>
</evidence>
<gene>
    <name evidence="5" type="ORF">M501DRAFT_964893</name>
</gene>
<dbReference type="AlphaFoldDB" id="A0A9P4S106"/>
<dbReference type="PROSITE" id="PS51718">
    <property type="entry name" value="G_DYNAMIN_2"/>
    <property type="match status" value="1"/>
</dbReference>
<evidence type="ECO:0000256" key="2">
    <source>
        <dbReference type="ARBA" id="ARBA00023134"/>
    </source>
</evidence>
<dbReference type="PRINTS" id="PR00195">
    <property type="entry name" value="DYNAMIN"/>
</dbReference>
<dbReference type="GO" id="GO:0048312">
    <property type="term" value="P:intracellular distribution of mitochondria"/>
    <property type="evidence" value="ECO:0007669"/>
    <property type="project" value="TreeGrafter"/>
</dbReference>
<evidence type="ECO:0000259" key="4">
    <source>
        <dbReference type="PROSITE" id="PS51718"/>
    </source>
</evidence>
<comment type="caution">
    <text evidence="5">The sequence shown here is derived from an EMBL/GenBank/DDBJ whole genome shotgun (WGS) entry which is preliminary data.</text>
</comment>
<evidence type="ECO:0000256" key="1">
    <source>
        <dbReference type="ARBA" id="ARBA00022741"/>
    </source>
</evidence>
<organism evidence="5 6">
    <name type="scientific">Patellaria atrata CBS 101060</name>
    <dbReference type="NCBI Taxonomy" id="1346257"/>
    <lineage>
        <taxon>Eukaryota</taxon>
        <taxon>Fungi</taxon>
        <taxon>Dikarya</taxon>
        <taxon>Ascomycota</taxon>
        <taxon>Pezizomycotina</taxon>
        <taxon>Dothideomycetes</taxon>
        <taxon>Dothideomycetes incertae sedis</taxon>
        <taxon>Patellariales</taxon>
        <taxon>Patellariaceae</taxon>
        <taxon>Patellaria</taxon>
    </lineage>
</organism>
<dbReference type="GO" id="GO:0006897">
    <property type="term" value="P:endocytosis"/>
    <property type="evidence" value="ECO:0007669"/>
    <property type="project" value="TreeGrafter"/>
</dbReference>
<sequence>MSSAPDTTYKKIGDPILLDKIDKLFACNVGEYIDLPQLVVLGDQSSGKSSVLEGLTRLPFPRDSGLCTKFATQITFRRASYHSVHVSILPDTNSTEDYKERIKEWNKSEIKQLDATTFASIIADVHTVMGLSHNTAHASGLRKTFSNDVLRLEIHGPDEAHLSVIDVPGIFRTTTAGITTTADKELVRNMVETYMRNPRTVMLVVVPANVDPATQEILEMAKEVDPNCHRTIGVFTKPDLVDKGAEPKVMEIIEGKGPDSQLEWSIVRNPGQQELNSSTMDRGALEESFFRRKAPWNTLPRERRGVNALRKRLEEVLAQHIRREFPKVKAEINKKLGECKHILDSLGAERETADKQTMYLLNLATRFQHIADLAVKADYGGDSIFDKLTALRLATQLVDRNERFSADMTDFGHQFQFEKSDDAAEKSSDTEASQLESDIMGEKQKHANTRYIANALELSEILFNEDTVTVSSPVAIHKWLKDMYKESRGFELGTFHSSLLTSAMRQQSTKWQVICSGYISDAVVLVHNFITTLLHSLCRDNRVSQGVLDMLLDGLIEKYKKSLAQAAFLVNVELSIVPMTLNHYFSDNLEKCRQQRIESEMESNSIDNCKHGSVVPLSFLVQAHPMSNFDHTTRDMHDILRSYYKVARKRFVDNVCMQAAGYHLVCGPDTPLKLFSPSFVLGLSQEQLQEIAGEDLGLKRKRAQLKQEIQDLETGRKILI</sequence>
<feature type="domain" description="GED" evidence="3">
    <location>
        <begin position="633"/>
        <end position="720"/>
    </location>
</feature>
<dbReference type="EMBL" id="MU006129">
    <property type="protein sequence ID" value="KAF2834154.1"/>
    <property type="molecule type" value="Genomic_DNA"/>
</dbReference>
<dbReference type="SMART" id="SM00053">
    <property type="entry name" value="DYNc"/>
    <property type="match status" value="1"/>
</dbReference>
<evidence type="ECO:0000313" key="6">
    <source>
        <dbReference type="Proteomes" id="UP000799429"/>
    </source>
</evidence>
<accession>A0A9P4S106</accession>
<dbReference type="GO" id="GO:0016559">
    <property type="term" value="P:peroxisome fission"/>
    <property type="evidence" value="ECO:0007669"/>
    <property type="project" value="TreeGrafter"/>
</dbReference>